<dbReference type="InterPro" id="IPR036259">
    <property type="entry name" value="MFS_trans_sf"/>
</dbReference>
<feature type="transmembrane region" description="Helical" evidence="3">
    <location>
        <begin position="114"/>
        <end position="134"/>
    </location>
</feature>
<dbReference type="GO" id="GO:0016020">
    <property type="term" value="C:membrane"/>
    <property type="evidence" value="ECO:0007669"/>
    <property type="project" value="UniProtKB-SubCell"/>
</dbReference>
<evidence type="ECO:0000256" key="1">
    <source>
        <dbReference type="ARBA" id="ARBA00004141"/>
    </source>
</evidence>
<evidence type="ECO:0000313" key="5">
    <source>
        <dbReference type="EMBL" id="KAF2103770.1"/>
    </source>
</evidence>
<dbReference type="PROSITE" id="PS50850">
    <property type="entry name" value="MFS"/>
    <property type="match status" value="1"/>
</dbReference>
<evidence type="ECO:0000259" key="4">
    <source>
        <dbReference type="PROSITE" id="PS50850"/>
    </source>
</evidence>
<dbReference type="Gene3D" id="1.20.1250.20">
    <property type="entry name" value="MFS general substrate transporter like domains"/>
    <property type="match status" value="2"/>
</dbReference>
<accession>A0A9P4IR04</accession>
<protein>
    <submittedName>
        <fullName evidence="5">MFS general substrate transporter</fullName>
    </submittedName>
</protein>
<dbReference type="AlphaFoldDB" id="A0A9P4IR04"/>
<comment type="subcellular location">
    <subcellularLocation>
        <location evidence="1">Membrane</location>
        <topology evidence="1">Multi-pass membrane protein</topology>
    </subcellularLocation>
</comment>
<dbReference type="SUPFAM" id="SSF103473">
    <property type="entry name" value="MFS general substrate transporter"/>
    <property type="match status" value="1"/>
</dbReference>
<gene>
    <name evidence="5" type="ORF">NA57DRAFT_62635</name>
</gene>
<feature type="transmembrane region" description="Helical" evidence="3">
    <location>
        <begin position="291"/>
        <end position="309"/>
    </location>
</feature>
<feature type="transmembrane region" description="Helical" evidence="3">
    <location>
        <begin position="146"/>
        <end position="166"/>
    </location>
</feature>
<sequence length="418" mass="45498">MLYPELDIVSSGPPPDGGVQAWSQVFAGHLVLWTTWGYINSFGYFQAHYIETFHKSVSDVSWIVGVQIFLLCFGATFSGRLFDAGYYRHLLIAGFLFQIVGIFTTSVAKEYWQAFLAQGICGGMAATLLWPTHISLISTWFLKSRSFAIALMLCGTSVGGMVWIVIAQQLGPTLGFGWTVRVIGFMVTGFFAIVLVLTRTRIPPREGGPFLELAAFKETSYSLFVAGAFLILWAVYFAFFYVNQYATNIIHVNAKTSLSILYLMNGVSVIGRIVPAIIADRFPLILGPVNMFLILSISSGIIMYSWIAVHDLGGIIAFSAVYGFFGAGLQGLFAAALASLTKDLQKIGVRVGMVLTVASIPSLTGPPLAGTLIQEDNGRYLYTQIWGGTCLVVGGFAILAASLYARKEEKRARANESA</sequence>
<feature type="domain" description="Major facilitator superfamily (MFS) profile" evidence="4">
    <location>
        <begin position="21"/>
        <end position="412"/>
    </location>
</feature>
<evidence type="ECO:0000256" key="3">
    <source>
        <dbReference type="SAM" id="Phobius"/>
    </source>
</evidence>
<feature type="transmembrane region" description="Helical" evidence="3">
    <location>
        <begin position="347"/>
        <end position="365"/>
    </location>
</feature>
<organism evidence="5 6">
    <name type="scientific">Rhizodiscina lignyota</name>
    <dbReference type="NCBI Taxonomy" id="1504668"/>
    <lineage>
        <taxon>Eukaryota</taxon>
        <taxon>Fungi</taxon>
        <taxon>Dikarya</taxon>
        <taxon>Ascomycota</taxon>
        <taxon>Pezizomycotina</taxon>
        <taxon>Dothideomycetes</taxon>
        <taxon>Pleosporomycetidae</taxon>
        <taxon>Aulographales</taxon>
        <taxon>Rhizodiscinaceae</taxon>
        <taxon>Rhizodiscina</taxon>
    </lineage>
</organism>
<keyword evidence="3" id="KW-1133">Transmembrane helix</keyword>
<dbReference type="InterPro" id="IPR020846">
    <property type="entry name" value="MFS_dom"/>
</dbReference>
<dbReference type="InterPro" id="IPR011701">
    <property type="entry name" value="MFS"/>
</dbReference>
<dbReference type="EMBL" id="ML978121">
    <property type="protein sequence ID" value="KAF2103770.1"/>
    <property type="molecule type" value="Genomic_DNA"/>
</dbReference>
<feature type="transmembrane region" description="Helical" evidence="3">
    <location>
        <begin position="219"/>
        <end position="240"/>
    </location>
</feature>
<keyword evidence="3" id="KW-0472">Membrane</keyword>
<reference evidence="5" key="1">
    <citation type="journal article" date="2020" name="Stud. Mycol.">
        <title>101 Dothideomycetes genomes: a test case for predicting lifestyles and emergence of pathogens.</title>
        <authorList>
            <person name="Haridas S."/>
            <person name="Albert R."/>
            <person name="Binder M."/>
            <person name="Bloem J."/>
            <person name="Labutti K."/>
            <person name="Salamov A."/>
            <person name="Andreopoulos B."/>
            <person name="Baker S."/>
            <person name="Barry K."/>
            <person name="Bills G."/>
            <person name="Bluhm B."/>
            <person name="Cannon C."/>
            <person name="Castanera R."/>
            <person name="Culley D."/>
            <person name="Daum C."/>
            <person name="Ezra D."/>
            <person name="Gonzalez J."/>
            <person name="Henrissat B."/>
            <person name="Kuo A."/>
            <person name="Liang C."/>
            <person name="Lipzen A."/>
            <person name="Lutzoni F."/>
            <person name="Magnuson J."/>
            <person name="Mondo S."/>
            <person name="Nolan M."/>
            <person name="Ohm R."/>
            <person name="Pangilinan J."/>
            <person name="Park H.-J."/>
            <person name="Ramirez L."/>
            <person name="Alfaro M."/>
            <person name="Sun H."/>
            <person name="Tritt A."/>
            <person name="Yoshinaga Y."/>
            <person name="Zwiers L.-H."/>
            <person name="Turgeon B."/>
            <person name="Goodwin S."/>
            <person name="Spatafora J."/>
            <person name="Crous P."/>
            <person name="Grigoriev I."/>
        </authorList>
    </citation>
    <scope>NUCLEOTIDE SEQUENCE</scope>
    <source>
        <strain evidence="5">CBS 133067</strain>
    </source>
</reference>
<proteinExistence type="inferred from homology"/>
<feature type="transmembrane region" description="Helical" evidence="3">
    <location>
        <begin position="60"/>
        <end position="78"/>
    </location>
</feature>
<dbReference type="OrthoDB" id="6499973at2759"/>
<dbReference type="PANTHER" id="PTHR11360">
    <property type="entry name" value="MONOCARBOXYLATE TRANSPORTER"/>
    <property type="match status" value="1"/>
</dbReference>
<feature type="transmembrane region" description="Helical" evidence="3">
    <location>
        <begin position="315"/>
        <end position="340"/>
    </location>
</feature>
<evidence type="ECO:0000256" key="2">
    <source>
        <dbReference type="ARBA" id="ARBA00006727"/>
    </source>
</evidence>
<evidence type="ECO:0000313" key="6">
    <source>
        <dbReference type="Proteomes" id="UP000799772"/>
    </source>
</evidence>
<dbReference type="Proteomes" id="UP000799772">
    <property type="component" value="Unassembled WGS sequence"/>
</dbReference>
<name>A0A9P4IR04_9PEZI</name>
<feature type="transmembrane region" description="Helical" evidence="3">
    <location>
        <begin position="260"/>
        <end position="279"/>
    </location>
</feature>
<dbReference type="Pfam" id="PF07690">
    <property type="entry name" value="MFS_1"/>
    <property type="match status" value="1"/>
</dbReference>
<feature type="transmembrane region" description="Helical" evidence="3">
    <location>
        <begin position="90"/>
        <end position="108"/>
    </location>
</feature>
<dbReference type="GO" id="GO:0022857">
    <property type="term" value="F:transmembrane transporter activity"/>
    <property type="evidence" value="ECO:0007669"/>
    <property type="project" value="InterPro"/>
</dbReference>
<keyword evidence="3" id="KW-0812">Transmembrane</keyword>
<dbReference type="PANTHER" id="PTHR11360:SF130">
    <property type="entry name" value="MAJOR FACILITATOR SUPERFAMILY (MFS) PROFILE DOMAIN-CONTAINING PROTEIN-RELATED"/>
    <property type="match status" value="1"/>
</dbReference>
<feature type="transmembrane region" description="Helical" evidence="3">
    <location>
        <begin position="178"/>
        <end position="198"/>
    </location>
</feature>
<dbReference type="InterPro" id="IPR050327">
    <property type="entry name" value="Proton-linked_MCT"/>
</dbReference>
<comment type="similarity">
    <text evidence="2">Belongs to the major facilitator superfamily. Monocarboxylate porter (TC 2.A.1.13) family.</text>
</comment>
<keyword evidence="6" id="KW-1185">Reference proteome</keyword>
<feature type="transmembrane region" description="Helical" evidence="3">
    <location>
        <begin position="385"/>
        <end position="405"/>
    </location>
</feature>
<comment type="caution">
    <text evidence="5">The sequence shown here is derived from an EMBL/GenBank/DDBJ whole genome shotgun (WGS) entry which is preliminary data.</text>
</comment>